<keyword evidence="2" id="KW-1185">Reference proteome</keyword>
<proteinExistence type="predicted"/>
<sequence length="48" mass="5641">MISILEVKHNYGIDRLSEEYNKVEGQWQRIKATEKKMGVLQGHMIKPL</sequence>
<reference evidence="2" key="1">
    <citation type="journal article" date="2019" name="Int. J. Syst. Evol. Microbiol.">
        <title>The Global Catalogue of Microorganisms (GCM) 10K type strain sequencing project: providing services to taxonomists for standard genome sequencing and annotation.</title>
        <authorList>
            <consortium name="The Broad Institute Genomics Platform"/>
            <consortium name="The Broad Institute Genome Sequencing Center for Infectious Disease"/>
            <person name="Wu L."/>
            <person name="Ma J."/>
        </authorList>
    </citation>
    <scope>NUCLEOTIDE SEQUENCE [LARGE SCALE GENOMIC DNA]</scope>
    <source>
        <strain evidence="2">CCUG 63563</strain>
    </source>
</reference>
<evidence type="ECO:0000313" key="1">
    <source>
        <dbReference type="EMBL" id="MFD0944693.1"/>
    </source>
</evidence>
<dbReference type="RefSeq" id="WP_381014433.1">
    <property type="nucleotide sequence ID" value="NZ_JBHTJF010000046.1"/>
</dbReference>
<organism evidence="1 2">
    <name type="scientific">Savagea faecisuis</name>
    <dbReference type="NCBI Taxonomy" id="1274803"/>
    <lineage>
        <taxon>Bacteria</taxon>
        <taxon>Bacillati</taxon>
        <taxon>Bacillota</taxon>
        <taxon>Bacilli</taxon>
        <taxon>Bacillales</taxon>
        <taxon>Caryophanaceae</taxon>
        <taxon>Savagea</taxon>
    </lineage>
</organism>
<name>A0ABW3GZR5_9BACL</name>
<comment type="caution">
    <text evidence="1">The sequence shown here is derived from an EMBL/GenBank/DDBJ whole genome shotgun (WGS) entry which is preliminary data.</text>
</comment>
<gene>
    <name evidence="1" type="ORF">ACFQ0V_13160</name>
</gene>
<dbReference type="Proteomes" id="UP001596976">
    <property type="component" value="Unassembled WGS sequence"/>
</dbReference>
<evidence type="ECO:0000313" key="2">
    <source>
        <dbReference type="Proteomes" id="UP001596976"/>
    </source>
</evidence>
<dbReference type="EMBL" id="JBHTJF010000046">
    <property type="protein sequence ID" value="MFD0944693.1"/>
    <property type="molecule type" value="Genomic_DNA"/>
</dbReference>
<protein>
    <submittedName>
        <fullName evidence="1">Uncharacterized protein</fullName>
    </submittedName>
</protein>
<accession>A0ABW3GZR5</accession>